<feature type="compositionally biased region" description="Pro residues" evidence="2">
    <location>
        <begin position="1"/>
        <end position="13"/>
    </location>
</feature>
<sequence length="140" mass="15892">MKKPAPQKPPPPAKTTSANRRLRSVSVSRVRQNDGGKLDIKKLDIFQTKDKINLIAQIHDIDNLVALTEHFISFLNDDELKNQKLINEDLTSEVQTLQDECASMALKIKDDKKNIQTLISEYDTQIDDFNSNMKQKGDAI</sequence>
<feature type="coiled-coil region" evidence="1">
    <location>
        <begin position="80"/>
        <end position="107"/>
    </location>
</feature>
<reference evidence="3" key="1">
    <citation type="submission" date="2021-05" db="EMBL/GenBank/DDBJ databases">
        <authorList>
            <person name="Alioto T."/>
            <person name="Alioto T."/>
            <person name="Gomez Garrido J."/>
        </authorList>
    </citation>
    <scope>NUCLEOTIDE SEQUENCE</scope>
</reference>
<name>A0A8D9FI89_9HEMI</name>
<evidence type="ECO:0000256" key="1">
    <source>
        <dbReference type="SAM" id="Coils"/>
    </source>
</evidence>
<dbReference type="EMBL" id="HBUF01678140">
    <property type="protein sequence ID" value="CAG6791848.1"/>
    <property type="molecule type" value="Transcribed_RNA"/>
</dbReference>
<evidence type="ECO:0000256" key="2">
    <source>
        <dbReference type="SAM" id="MobiDB-lite"/>
    </source>
</evidence>
<feature type="region of interest" description="Disordered" evidence="2">
    <location>
        <begin position="1"/>
        <end position="28"/>
    </location>
</feature>
<dbReference type="AlphaFoldDB" id="A0A8D9FI89"/>
<keyword evidence="1" id="KW-0175">Coiled coil</keyword>
<proteinExistence type="predicted"/>
<protein>
    <submittedName>
        <fullName evidence="3">Uncharacterized protein</fullName>
    </submittedName>
</protein>
<organism evidence="3">
    <name type="scientific">Cacopsylla melanoneura</name>
    <dbReference type="NCBI Taxonomy" id="428564"/>
    <lineage>
        <taxon>Eukaryota</taxon>
        <taxon>Metazoa</taxon>
        <taxon>Ecdysozoa</taxon>
        <taxon>Arthropoda</taxon>
        <taxon>Hexapoda</taxon>
        <taxon>Insecta</taxon>
        <taxon>Pterygota</taxon>
        <taxon>Neoptera</taxon>
        <taxon>Paraneoptera</taxon>
        <taxon>Hemiptera</taxon>
        <taxon>Sternorrhyncha</taxon>
        <taxon>Psylloidea</taxon>
        <taxon>Psyllidae</taxon>
        <taxon>Psyllinae</taxon>
        <taxon>Cacopsylla</taxon>
    </lineage>
</organism>
<evidence type="ECO:0000313" key="3">
    <source>
        <dbReference type="EMBL" id="CAG6791848.1"/>
    </source>
</evidence>
<accession>A0A8D9FI89</accession>